<dbReference type="GO" id="GO:0000287">
    <property type="term" value="F:magnesium ion binding"/>
    <property type="evidence" value="ECO:0007669"/>
    <property type="project" value="UniProtKB-UniRule"/>
</dbReference>
<dbReference type="InterPro" id="IPR002732">
    <property type="entry name" value="Hjc"/>
</dbReference>
<evidence type="ECO:0000256" key="10">
    <source>
        <dbReference type="ARBA" id="ARBA00029354"/>
    </source>
</evidence>
<feature type="binding site" evidence="11">
    <location>
        <position position="12"/>
    </location>
    <ligand>
        <name>Mg(2+)</name>
        <dbReference type="ChEBI" id="CHEBI:18420"/>
    </ligand>
</feature>
<dbReference type="Proteomes" id="UP000605805">
    <property type="component" value="Unassembled WGS sequence"/>
</dbReference>
<dbReference type="EMBL" id="DQTV01000074">
    <property type="protein sequence ID" value="HIP57217.1"/>
    <property type="molecule type" value="Genomic_DNA"/>
</dbReference>
<accession>A0A833DTF3</accession>
<evidence type="ECO:0000313" key="12">
    <source>
        <dbReference type="EMBL" id="HIP57217.1"/>
    </source>
</evidence>
<evidence type="ECO:0000256" key="9">
    <source>
        <dbReference type="ARBA" id="ARBA00023204"/>
    </source>
</evidence>
<keyword evidence="6 11" id="KW-0460">Magnesium</keyword>
<comment type="cofactor">
    <cofactor evidence="11">
        <name>Mg(2+)</name>
        <dbReference type="ChEBI" id="CHEBI:18420"/>
    </cofactor>
    <text evidence="11">Binds 1 Mg(2+) ion per subunit.</text>
</comment>
<feature type="binding site" evidence="11">
    <location>
        <position position="43"/>
    </location>
    <ligand>
        <name>Mg(2+)</name>
        <dbReference type="ChEBI" id="CHEBI:18420"/>
    </ligand>
</feature>
<feature type="binding site" evidence="11">
    <location>
        <position position="56"/>
    </location>
    <ligand>
        <name>Mg(2+)</name>
        <dbReference type="ChEBI" id="CHEBI:18420"/>
    </ligand>
</feature>
<dbReference type="GO" id="GO:0003677">
    <property type="term" value="F:DNA binding"/>
    <property type="evidence" value="ECO:0007669"/>
    <property type="project" value="UniProtKB-KW"/>
</dbReference>
<feature type="active site" evidence="11">
    <location>
        <position position="32"/>
    </location>
</feature>
<dbReference type="InterPro" id="IPR011856">
    <property type="entry name" value="tRNA_endonuc-like_dom_sf"/>
</dbReference>
<protein>
    <recommendedName>
        <fullName evidence="11">Crossover junction endodeoxyribonuclease Hjc</fullName>
        <shortName evidence="11">Hjc</shortName>
        <ecNumber evidence="11">3.1.21.10</ecNumber>
    </recommendedName>
    <alternativeName>
        <fullName evidence="11">Holliday junction resolvase Hjc</fullName>
    </alternativeName>
</protein>
<dbReference type="GO" id="GO:0008821">
    <property type="term" value="F:crossover junction DNA endonuclease activity"/>
    <property type="evidence" value="ECO:0007669"/>
    <property type="project" value="UniProtKB-UniRule"/>
</dbReference>
<evidence type="ECO:0000256" key="6">
    <source>
        <dbReference type="ARBA" id="ARBA00022842"/>
    </source>
</evidence>
<comment type="function">
    <text evidence="11">A structure-specific endonuclease that resolves Holliday junction (HJ) intermediates during genetic recombination. Cleaves 4-way DNA junctions introducing paired nicks in opposing strands, leaving a 5'-terminal phosphate and a 3'-terminal hydroxyl group that are subsequently ligated to produce recombinant products.</text>
</comment>
<evidence type="ECO:0000313" key="13">
    <source>
        <dbReference type="Proteomes" id="UP000605805"/>
    </source>
</evidence>
<organism evidence="12 13">
    <name type="scientific">Ignisphaera aggregans</name>
    <dbReference type="NCBI Taxonomy" id="334771"/>
    <lineage>
        <taxon>Archaea</taxon>
        <taxon>Thermoproteota</taxon>
        <taxon>Thermoprotei</taxon>
        <taxon>Desulfurococcales</taxon>
        <taxon>Desulfurococcaceae</taxon>
        <taxon>Ignisphaera</taxon>
    </lineage>
</organism>
<dbReference type="EC" id="3.1.21.10" evidence="11"/>
<keyword evidence="9 11" id="KW-0234">DNA repair</keyword>
<dbReference type="InterPro" id="IPR011335">
    <property type="entry name" value="Restrct_endonuc-II-like"/>
</dbReference>
<keyword evidence="5 11" id="KW-0378">Hydrolase</keyword>
<dbReference type="AlphaFoldDB" id="A0A833DTF3"/>
<keyword evidence="1 11" id="KW-0540">Nuclease</keyword>
<keyword evidence="7 11" id="KW-0238">DNA-binding</keyword>
<proteinExistence type="inferred from homology"/>
<keyword evidence="2 11" id="KW-0479">Metal-binding</keyword>
<dbReference type="SUPFAM" id="SSF52980">
    <property type="entry name" value="Restriction endonuclease-like"/>
    <property type="match status" value="1"/>
</dbReference>
<keyword evidence="8 11" id="KW-0233">DNA recombination</keyword>
<keyword evidence="4 11" id="KW-0227">DNA damage</keyword>
<name>A0A833DTF3_9CREN</name>
<dbReference type="PIRSF" id="PIRSF004985">
    <property type="entry name" value="Hlld_jn_rslvs_ar"/>
    <property type="match status" value="1"/>
</dbReference>
<evidence type="ECO:0000256" key="3">
    <source>
        <dbReference type="ARBA" id="ARBA00022759"/>
    </source>
</evidence>
<dbReference type="PANTHER" id="PTHR39651:SF1">
    <property type="entry name" value="HOLLIDAY JUNCTION RESOLVASE HJC"/>
    <property type="match status" value="1"/>
</dbReference>
<evidence type="ECO:0000256" key="8">
    <source>
        <dbReference type="ARBA" id="ARBA00023172"/>
    </source>
</evidence>
<dbReference type="Gene3D" id="3.40.1350.10">
    <property type="match status" value="1"/>
</dbReference>
<evidence type="ECO:0000256" key="1">
    <source>
        <dbReference type="ARBA" id="ARBA00022722"/>
    </source>
</evidence>
<evidence type="ECO:0000256" key="5">
    <source>
        <dbReference type="ARBA" id="ARBA00022801"/>
    </source>
</evidence>
<comment type="catalytic activity">
    <reaction evidence="10 11">
        <text>Endonucleolytic cleavage at a junction such as a reciprocal single-stranded crossover between two homologous DNA duplexes (Holliday junction).</text>
        <dbReference type="EC" id="3.1.21.10"/>
    </reaction>
</comment>
<evidence type="ECO:0000256" key="7">
    <source>
        <dbReference type="ARBA" id="ARBA00023125"/>
    </source>
</evidence>
<evidence type="ECO:0000256" key="2">
    <source>
        <dbReference type="ARBA" id="ARBA00022723"/>
    </source>
</evidence>
<dbReference type="GO" id="GO:0006281">
    <property type="term" value="P:DNA repair"/>
    <property type="evidence" value="ECO:0007669"/>
    <property type="project" value="UniProtKB-UniRule"/>
</dbReference>
<dbReference type="NCBIfam" id="NF040854">
    <property type="entry name" value="Hol_resolv_Hjc"/>
    <property type="match status" value="1"/>
</dbReference>
<comment type="caution">
    <text evidence="12">The sequence shown here is derived from an EMBL/GenBank/DDBJ whole genome shotgun (WGS) entry which is preliminary data.</text>
</comment>
<evidence type="ECO:0000256" key="4">
    <source>
        <dbReference type="ARBA" id="ARBA00022763"/>
    </source>
</evidence>
<dbReference type="InterPro" id="IPR014428">
    <property type="entry name" value="Hjc_arc"/>
</dbReference>
<reference evidence="12" key="1">
    <citation type="journal article" date="2020" name="ISME J.">
        <title>Gammaproteobacteria mediating utilization of methyl-, sulfur- and petroleum organic compounds in deep ocean hydrothermal plumes.</title>
        <authorList>
            <person name="Zhou Z."/>
            <person name="Liu Y."/>
            <person name="Pan J."/>
            <person name="Cron B.R."/>
            <person name="Toner B.M."/>
            <person name="Anantharaman K."/>
            <person name="Breier J.A."/>
            <person name="Dick G.J."/>
            <person name="Li M."/>
        </authorList>
    </citation>
    <scope>NUCLEOTIDE SEQUENCE</scope>
    <source>
        <strain evidence="12">SZUA-1435</strain>
    </source>
</reference>
<keyword evidence="3 11" id="KW-0255">Endonuclease</keyword>
<feature type="site" description="Transition state stabilizer" evidence="11">
    <location>
        <position position="58"/>
    </location>
</feature>
<dbReference type="PANTHER" id="PTHR39651">
    <property type="entry name" value="HOLLIDAY JUNCTION RESOLVASE HJC"/>
    <property type="match status" value="1"/>
</dbReference>
<dbReference type="Pfam" id="PF01870">
    <property type="entry name" value="Hjc"/>
    <property type="match status" value="1"/>
</dbReference>
<gene>
    <name evidence="11" type="primary">hjc</name>
    <name evidence="12" type="ORF">EYH02_04005</name>
</gene>
<comment type="subunit">
    <text evidence="11">Homodimer.</text>
</comment>
<evidence type="ECO:0000256" key="11">
    <source>
        <dbReference type="HAMAP-Rule" id="MF_01490"/>
    </source>
</evidence>
<dbReference type="GO" id="GO:0006310">
    <property type="term" value="P:DNA recombination"/>
    <property type="evidence" value="ECO:0007669"/>
    <property type="project" value="UniProtKB-UniRule"/>
</dbReference>
<dbReference type="HAMAP" id="MF_01490">
    <property type="entry name" value="HJ_Resolv_Hjc"/>
    <property type="match status" value="1"/>
</dbReference>
<sequence length="145" mass="16712">MKSKRIRGYSAERDLVKKLWKLGFAAIRGPASGAKVKHSVYPDVVAIRSGLVLVFEVKYRRRLETIYIPHHQVAKILEFARRAGGIPLIAVRIGELKEWRVIPVDKLELVNNMFKISREVLENSPKLHDYISNMLTRKLTSYKQS</sequence>
<comment type="similarity">
    <text evidence="11">Belongs to the Holliday junction resolvase Hjc family.</text>
</comment>